<dbReference type="EMBL" id="JACXVP010000012">
    <property type="protein sequence ID" value="KAG5570612.1"/>
    <property type="molecule type" value="Genomic_DNA"/>
</dbReference>
<dbReference type="Proteomes" id="UP000824120">
    <property type="component" value="Chromosome 12"/>
</dbReference>
<dbReference type="AlphaFoldDB" id="A0A9J5W5U0"/>
<accession>A0A9J5W5U0</accession>
<proteinExistence type="predicted"/>
<reference evidence="1 2" key="1">
    <citation type="submission" date="2020-09" db="EMBL/GenBank/DDBJ databases">
        <title>De no assembly of potato wild relative species, Solanum commersonii.</title>
        <authorList>
            <person name="Cho K."/>
        </authorList>
    </citation>
    <scope>NUCLEOTIDE SEQUENCE [LARGE SCALE GENOMIC DNA]</scope>
    <source>
        <strain evidence="1">LZ3.2</strain>
        <tissue evidence="1">Leaf</tissue>
    </source>
</reference>
<protein>
    <submittedName>
        <fullName evidence="1">Uncharacterized protein</fullName>
    </submittedName>
</protein>
<evidence type="ECO:0000313" key="1">
    <source>
        <dbReference type="EMBL" id="KAG5570612.1"/>
    </source>
</evidence>
<keyword evidence="2" id="KW-1185">Reference proteome</keyword>
<comment type="caution">
    <text evidence="1">The sequence shown here is derived from an EMBL/GenBank/DDBJ whole genome shotgun (WGS) entry which is preliminary data.</text>
</comment>
<name>A0A9J5W5U0_SOLCO</name>
<evidence type="ECO:0000313" key="2">
    <source>
        <dbReference type="Proteomes" id="UP000824120"/>
    </source>
</evidence>
<feature type="non-terminal residue" evidence="1">
    <location>
        <position position="97"/>
    </location>
</feature>
<organism evidence="1 2">
    <name type="scientific">Solanum commersonii</name>
    <name type="common">Commerson's wild potato</name>
    <name type="synonym">Commerson's nightshade</name>
    <dbReference type="NCBI Taxonomy" id="4109"/>
    <lineage>
        <taxon>Eukaryota</taxon>
        <taxon>Viridiplantae</taxon>
        <taxon>Streptophyta</taxon>
        <taxon>Embryophyta</taxon>
        <taxon>Tracheophyta</taxon>
        <taxon>Spermatophyta</taxon>
        <taxon>Magnoliopsida</taxon>
        <taxon>eudicotyledons</taxon>
        <taxon>Gunneridae</taxon>
        <taxon>Pentapetalae</taxon>
        <taxon>asterids</taxon>
        <taxon>lamiids</taxon>
        <taxon>Solanales</taxon>
        <taxon>Solanaceae</taxon>
        <taxon>Solanoideae</taxon>
        <taxon>Solaneae</taxon>
        <taxon>Solanum</taxon>
    </lineage>
</organism>
<gene>
    <name evidence="1" type="ORF">H5410_060378</name>
</gene>
<sequence length="97" mass="11350">LQKPRSIHTHLQTLPLSPAIEHRPSFGTHNHSQTPPLQMPVHSKDTTVHYFQTNVTLRFPLFITLKRICFYPANTQPLPFTHMYLHSSRFSPHDNRN</sequence>